<proteinExistence type="predicted"/>
<keyword evidence="1" id="KW-1133">Transmembrane helix</keyword>
<evidence type="ECO:0000313" key="2">
    <source>
        <dbReference type="EMBL" id="XDK39376.1"/>
    </source>
</evidence>
<name>A0AB39I3B3_9PSED</name>
<evidence type="ECO:0000256" key="1">
    <source>
        <dbReference type="SAM" id="Phobius"/>
    </source>
</evidence>
<accession>A0AB39I3B3</accession>
<feature type="transmembrane region" description="Helical" evidence="1">
    <location>
        <begin position="170"/>
        <end position="192"/>
    </location>
</feature>
<organism evidence="2">
    <name type="scientific">Pseudomonas sp. Hg7Tf</name>
    <dbReference type="NCBI Taxonomy" id="3236988"/>
    <lineage>
        <taxon>Bacteria</taxon>
        <taxon>Pseudomonadati</taxon>
        <taxon>Pseudomonadota</taxon>
        <taxon>Gammaproteobacteria</taxon>
        <taxon>Pseudomonadales</taxon>
        <taxon>Pseudomonadaceae</taxon>
        <taxon>Pseudomonas</taxon>
    </lineage>
</organism>
<dbReference type="EMBL" id="CP162607">
    <property type="protein sequence ID" value="XDK39376.1"/>
    <property type="molecule type" value="Genomic_DNA"/>
</dbReference>
<keyword evidence="1" id="KW-0472">Membrane</keyword>
<keyword evidence="1" id="KW-0812">Transmembrane</keyword>
<protein>
    <submittedName>
        <fullName evidence="2">Uncharacterized protein</fullName>
    </submittedName>
</protein>
<reference evidence="2" key="1">
    <citation type="submission" date="2024-07" db="EMBL/GenBank/DDBJ databases">
        <title>Identification and characteristics of a novel species of coltsfoot's symbiotic bacteria.</title>
        <authorList>
            <person name="Juszczyk A."/>
            <person name="Jasielczuk I."/>
            <person name="Gurgul A."/>
            <person name="Rogala M."/>
            <person name="Kowalczyk A."/>
            <person name="Szmatola T."/>
            <person name="Kosecka-Strojek M."/>
            <person name="Arent Z."/>
            <person name="Latowski D."/>
        </authorList>
    </citation>
    <scope>NUCLEOTIDE SEQUENCE</scope>
    <source>
        <strain evidence="2">Hg7Tf</strain>
    </source>
</reference>
<sequence>MDVEQSYLEAQRIVLEYMNFVATYNKRLFFSAYPVILKSPRYFLKTTVDYFKTLRSDIPEELPSEIKEAVASAYIKSDLKNPENDQFIEAIHSPLPNFAIAIVIKSRLPEVNFHSLLLIHESRKTDYPLIRDKKFLGSCAIMAIALWQRSDLKITEDITLRLPYEHLDMPGVWGGVIGLALPFSLFIVFIHLKKQKTHKDILWFFNAGKIIEDGQISQQTNK</sequence>
<dbReference type="RefSeq" id="WP_045188320.1">
    <property type="nucleotide sequence ID" value="NZ_CP162607.1"/>
</dbReference>
<dbReference type="AlphaFoldDB" id="A0AB39I3B3"/>
<gene>
    <name evidence="2" type="ORF">AB4Y39_12115</name>
</gene>